<name>A0A3G5A0F8_9VIRU</name>
<sequence length="193" mass="21789">MCVWGLDVFLFIEEVMSRLFTLLGGDSGETGGDSERVIRAVMNKDVNTLRASYNSMYLASVRDSPGGNNLLHLAVLKNDYAMVKFLLDCKVDKNYLNRFDKSPSDYAIREGNKEIIKLFFEGDLVKLSVEFAEEKRVLKTEVIILKANNKRLMDENSVLGGRVLVLTREKEELGVVNKKLKTSNDAMMAALRK</sequence>
<dbReference type="PROSITE" id="PS50088">
    <property type="entry name" value="ANK_REPEAT"/>
    <property type="match status" value="1"/>
</dbReference>
<dbReference type="EMBL" id="MK072246">
    <property type="protein sequence ID" value="AYV80668.1"/>
    <property type="molecule type" value="Genomic_DNA"/>
</dbReference>
<reference evidence="1" key="1">
    <citation type="submission" date="2018-10" db="EMBL/GenBank/DDBJ databases">
        <title>Hidden diversity of soil giant viruses.</title>
        <authorList>
            <person name="Schulz F."/>
            <person name="Alteio L."/>
            <person name="Goudeau D."/>
            <person name="Ryan E.M."/>
            <person name="Malmstrom R.R."/>
            <person name="Blanchard J."/>
            <person name="Woyke T."/>
        </authorList>
    </citation>
    <scope>NUCLEOTIDE SEQUENCE</scope>
    <source>
        <strain evidence="1">HAV1</strain>
    </source>
</reference>
<dbReference type="Pfam" id="PF12796">
    <property type="entry name" value="Ank_2"/>
    <property type="match status" value="1"/>
</dbReference>
<organism evidence="1">
    <name type="scientific">Harvfovirus sp</name>
    <dbReference type="NCBI Taxonomy" id="2487768"/>
    <lineage>
        <taxon>Viruses</taxon>
        <taxon>Varidnaviria</taxon>
        <taxon>Bamfordvirae</taxon>
        <taxon>Nucleocytoviricota</taxon>
        <taxon>Megaviricetes</taxon>
        <taxon>Imitervirales</taxon>
        <taxon>Mimiviridae</taxon>
        <taxon>Klosneuvirinae</taxon>
    </lineage>
</organism>
<accession>A0A3G5A0F8</accession>
<gene>
    <name evidence="1" type="ORF">Harvfovirus4_32</name>
</gene>
<dbReference type="SMART" id="SM00248">
    <property type="entry name" value="ANK"/>
    <property type="match status" value="2"/>
</dbReference>
<dbReference type="InterPro" id="IPR002110">
    <property type="entry name" value="Ankyrin_rpt"/>
</dbReference>
<dbReference type="Gene3D" id="1.25.40.20">
    <property type="entry name" value="Ankyrin repeat-containing domain"/>
    <property type="match status" value="1"/>
</dbReference>
<dbReference type="InterPro" id="IPR036770">
    <property type="entry name" value="Ankyrin_rpt-contain_sf"/>
</dbReference>
<evidence type="ECO:0000313" key="1">
    <source>
        <dbReference type="EMBL" id="AYV80668.1"/>
    </source>
</evidence>
<protein>
    <submittedName>
        <fullName evidence="1">Uncharacterized protein</fullName>
    </submittedName>
</protein>
<proteinExistence type="predicted"/>
<dbReference type="SUPFAM" id="SSF48403">
    <property type="entry name" value="Ankyrin repeat"/>
    <property type="match status" value="1"/>
</dbReference>